<dbReference type="SUPFAM" id="SSF56219">
    <property type="entry name" value="DNase I-like"/>
    <property type="match status" value="1"/>
</dbReference>
<dbReference type="Proteomes" id="UP001634394">
    <property type="component" value="Unassembled WGS sequence"/>
</dbReference>
<organism evidence="1 2">
    <name type="scientific">Sinanodonta woodiana</name>
    <name type="common">Chinese pond mussel</name>
    <name type="synonym">Anodonta woodiana</name>
    <dbReference type="NCBI Taxonomy" id="1069815"/>
    <lineage>
        <taxon>Eukaryota</taxon>
        <taxon>Metazoa</taxon>
        <taxon>Spiralia</taxon>
        <taxon>Lophotrochozoa</taxon>
        <taxon>Mollusca</taxon>
        <taxon>Bivalvia</taxon>
        <taxon>Autobranchia</taxon>
        <taxon>Heteroconchia</taxon>
        <taxon>Palaeoheterodonta</taxon>
        <taxon>Unionida</taxon>
        <taxon>Unionoidea</taxon>
        <taxon>Unionidae</taxon>
        <taxon>Unioninae</taxon>
        <taxon>Sinanodonta</taxon>
    </lineage>
</organism>
<name>A0ABD3Y1V4_SINWO</name>
<comment type="caution">
    <text evidence="1">The sequence shown here is derived from an EMBL/GenBank/DDBJ whole genome shotgun (WGS) entry which is preliminary data.</text>
</comment>
<dbReference type="PANTHER" id="PTHR33395:SF22">
    <property type="entry name" value="REVERSE TRANSCRIPTASE DOMAIN-CONTAINING PROTEIN"/>
    <property type="match status" value="1"/>
</dbReference>
<reference evidence="1 2" key="1">
    <citation type="submission" date="2024-11" db="EMBL/GenBank/DDBJ databases">
        <title>Chromosome-level genome assembly of the freshwater bivalve Anodonta woodiana.</title>
        <authorList>
            <person name="Chen X."/>
        </authorList>
    </citation>
    <scope>NUCLEOTIDE SEQUENCE [LARGE SCALE GENOMIC DNA]</scope>
    <source>
        <strain evidence="1">MN2024</strain>
        <tissue evidence="1">Gills</tissue>
    </source>
</reference>
<dbReference type="EMBL" id="JBJQND010000001">
    <property type="protein sequence ID" value="KAL3892445.1"/>
    <property type="molecule type" value="Genomic_DNA"/>
</dbReference>
<accession>A0ABD3Y1V4</accession>
<protein>
    <submittedName>
        <fullName evidence="1">Uncharacterized protein</fullName>
    </submittedName>
</protein>
<proteinExistence type="predicted"/>
<dbReference type="AlphaFoldDB" id="A0ABD3Y1V4"/>
<gene>
    <name evidence="1" type="ORF">ACJMK2_004651</name>
</gene>
<dbReference type="Gene3D" id="3.60.10.10">
    <property type="entry name" value="Endonuclease/exonuclease/phosphatase"/>
    <property type="match status" value="1"/>
</dbReference>
<evidence type="ECO:0000313" key="2">
    <source>
        <dbReference type="Proteomes" id="UP001634394"/>
    </source>
</evidence>
<sequence length="179" mass="19930">MKNEIYNALKNVSRECTNCGLPNFSTSLFNTSIFETSNTFSYLDDSNTNSEISFSHPTATSSPSKVKTKRDDFPLRALIINCQSIQIPGKHAELASTIDSTQVDIIIGTESWLKPFIKSQEVFPAELNCYRKDRSTGEGGGVFILISNKYDSEEPEFLKVNNDCELVWAKIKATGAKDL</sequence>
<dbReference type="PANTHER" id="PTHR33395">
    <property type="entry name" value="TRANSCRIPTASE, PUTATIVE-RELATED-RELATED"/>
    <property type="match status" value="1"/>
</dbReference>
<evidence type="ECO:0000313" key="1">
    <source>
        <dbReference type="EMBL" id="KAL3892445.1"/>
    </source>
</evidence>
<keyword evidence="2" id="KW-1185">Reference proteome</keyword>
<dbReference type="InterPro" id="IPR036691">
    <property type="entry name" value="Endo/exonu/phosph_ase_sf"/>
</dbReference>